<reference evidence="3" key="2">
    <citation type="journal article" date="2021" name="PeerJ">
        <title>Extensive microbial diversity within the chicken gut microbiome revealed by metagenomics and culture.</title>
        <authorList>
            <person name="Gilroy R."/>
            <person name="Ravi A."/>
            <person name="Getino M."/>
            <person name="Pursley I."/>
            <person name="Horton D.L."/>
            <person name="Alikhan N.F."/>
            <person name="Baker D."/>
            <person name="Gharbi K."/>
            <person name="Hall N."/>
            <person name="Watson M."/>
            <person name="Adriaenssens E.M."/>
            <person name="Foster-Nyarko E."/>
            <person name="Jarju S."/>
            <person name="Secka A."/>
            <person name="Antonio M."/>
            <person name="Oren A."/>
            <person name="Chaudhuri R.R."/>
            <person name="La Ragione R."/>
            <person name="Hildebrand F."/>
            <person name="Pallen M.J."/>
        </authorList>
    </citation>
    <scope>NUCLEOTIDE SEQUENCE</scope>
    <source>
        <strain evidence="3">C6-149</strain>
    </source>
</reference>
<feature type="signal peptide" evidence="2">
    <location>
        <begin position="1"/>
        <end position="29"/>
    </location>
</feature>
<name>A0A9D9E7J1_9LACO</name>
<dbReference type="EMBL" id="JADIMP010000072">
    <property type="protein sequence ID" value="MBO8441668.1"/>
    <property type="molecule type" value="Genomic_DNA"/>
</dbReference>
<organism evidence="3 4">
    <name type="scientific">Candidatus Gallilactobacillus intestinavium</name>
    <dbReference type="NCBI Taxonomy" id="2840838"/>
    <lineage>
        <taxon>Bacteria</taxon>
        <taxon>Bacillati</taxon>
        <taxon>Bacillota</taxon>
        <taxon>Bacilli</taxon>
        <taxon>Lactobacillales</taxon>
        <taxon>Lactobacillaceae</taxon>
        <taxon>Lactobacillaceae incertae sedis</taxon>
        <taxon>Candidatus Gallilactobacillus</taxon>
    </lineage>
</organism>
<evidence type="ECO:0000256" key="1">
    <source>
        <dbReference type="SAM" id="MobiDB-lite"/>
    </source>
</evidence>
<sequence>MKKKVLSYVALSSALLTVAPLAAGVVAHAAPTSSTSSATTTSTSTNTNSSSSNTSSATSNSASNSSASSVSSSSSTASSNSSSNNSSSSSSSTSSNKDQTNLTSQEVSKAIKADDAKVSDLNSEDQAGLINAVNTNTTVVSNVLGKDFSMAKNPDRPDLYPYILMYKGEPFTGYDAQDNVFWYEGVPFSLAALQKAGIKVPQNIINEMKAAEANKNTAINLNSNAIRTYGYNHFISKKNATLPKTGENSSIMSLLKSLF</sequence>
<feature type="compositionally biased region" description="Low complexity" evidence="1">
    <location>
        <begin position="30"/>
        <end position="96"/>
    </location>
</feature>
<feature type="chain" id="PRO_5038386020" evidence="2">
    <location>
        <begin position="30"/>
        <end position="259"/>
    </location>
</feature>
<evidence type="ECO:0000313" key="3">
    <source>
        <dbReference type="EMBL" id="MBO8441668.1"/>
    </source>
</evidence>
<reference evidence="3" key="1">
    <citation type="submission" date="2020-10" db="EMBL/GenBank/DDBJ databases">
        <authorList>
            <person name="Gilroy R."/>
        </authorList>
    </citation>
    <scope>NUCLEOTIDE SEQUENCE</scope>
    <source>
        <strain evidence="3">C6-149</strain>
    </source>
</reference>
<feature type="compositionally biased region" description="Polar residues" evidence="1">
    <location>
        <begin position="97"/>
        <end position="107"/>
    </location>
</feature>
<gene>
    <name evidence="3" type="ORF">IAA89_04470</name>
</gene>
<dbReference type="Proteomes" id="UP000823614">
    <property type="component" value="Unassembled WGS sequence"/>
</dbReference>
<evidence type="ECO:0000313" key="4">
    <source>
        <dbReference type="Proteomes" id="UP000823614"/>
    </source>
</evidence>
<proteinExistence type="predicted"/>
<accession>A0A9D9E7J1</accession>
<feature type="region of interest" description="Disordered" evidence="1">
    <location>
        <begin position="30"/>
        <end position="107"/>
    </location>
</feature>
<keyword evidence="2" id="KW-0732">Signal</keyword>
<dbReference type="AlphaFoldDB" id="A0A9D9E7J1"/>
<comment type="caution">
    <text evidence="3">The sequence shown here is derived from an EMBL/GenBank/DDBJ whole genome shotgun (WGS) entry which is preliminary data.</text>
</comment>
<evidence type="ECO:0000256" key="2">
    <source>
        <dbReference type="SAM" id="SignalP"/>
    </source>
</evidence>
<protein>
    <submittedName>
        <fullName evidence="3">Uncharacterized protein</fullName>
    </submittedName>
</protein>